<gene>
    <name evidence="1" type="ORF">CK203_111437</name>
</gene>
<evidence type="ECO:0000313" key="1">
    <source>
        <dbReference type="EMBL" id="RVW20557.1"/>
    </source>
</evidence>
<evidence type="ECO:0000313" key="2">
    <source>
        <dbReference type="Proteomes" id="UP000288805"/>
    </source>
</evidence>
<sequence length="159" mass="18127">MFRRPPMVCPDAHTPCIPDLLMEKDFKASILHVSELSIALPWIPKNSPQSRIALASADSQRPSDIALEVIIKRPMVTVPPIEGKSDCRRYHLECLMTPRKFFYPRLAMDFYQSMTTQGAQSPIAIHFSIDGRQGILEARHIDEALHIPYHPEDPAHFKQ</sequence>
<protein>
    <submittedName>
        <fullName evidence="1">Uncharacterized protein</fullName>
    </submittedName>
</protein>
<name>A0A438CBF6_VITVI</name>
<reference evidence="1 2" key="1">
    <citation type="journal article" date="2018" name="PLoS Genet.">
        <title>Population sequencing reveals clonal diversity and ancestral inbreeding in the grapevine cultivar Chardonnay.</title>
        <authorList>
            <person name="Roach M.J."/>
            <person name="Johnson D.L."/>
            <person name="Bohlmann J."/>
            <person name="van Vuuren H.J."/>
            <person name="Jones S.J."/>
            <person name="Pretorius I.S."/>
            <person name="Schmidt S.A."/>
            <person name="Borneman A.R."/>
        </authorList>
    </citation>
    <scope>NUCLEOTIDE SEQUENCE [LARGE SCALE GENOMIC DNA]</scope>
    <source>
        <strain evidence="2">cv. Chardonnay</strain>
        <tissue evidence="1">Leaf</tissue>
    </source>
</reference>
<organism evidence="1 2">
    <name type="scientific">Vitis vinifera</name>
    <name type="common">Grape</name>
    <dbReference type="NCBI Taxonomy" id="29760"/>
    <lineage>
        <taxon>Eukaryota</taxon>
        <taxon>Viridiplantae</taxon>
        <taxon>Streptophyta</taxon>
        <taxon>Embryophyta</taxon>
        <taxon>Tracheophyta</taxon>
        <taxon>Spermatophyta</taxon>
        <taxon>Magnoliopsida</taxon>
        <taxon>eudicotyledons</taxon>
        <taxon>Gunneridae</taxon>
        <taxon>Pentapetalae</taxon>
        <taxon>rosids</taxon>
        <taxon>Vitales</taxon>
        <taxon>Vitaceae</taxon>
        <taxon>Viteae</taxon>
        <taxon>Vitis</taxon>
    </lineage>
</organism>
<accession>A0A438CBF6</accession>
<dbReference type="AlphaFoldDB" id="A0A438CBF6"/>
<dbReference type="Proteomes" id="UP000288805">
    <property type="component" value="Unassembled WGS sequence"/>
</dbReference>
<dbReference type="EMBL" id="QGNW01002356">
    <property type="protein sequence ID" value="RVW20557.1"/>
    <property type="molecule type" value="Genomic_DNA"/>
</dbReference>
<proteinExistence type="predicted"/>
<comment type="caution">
    <text evidence="1">The sequence shown here is derived from an EMBL/GenBank/DDBJ whole genome shotgun (WGS) entry which is preliminary data.</text>
</comment>